<dbReference type="InterPro" id="IPR001878">
    <property type="entry name" value="Znf_CCHC"/>
</dbReference>
<dbReference type="PANTHER" id="PTHR37984:SF5">
    <property type="entry name" value="PROTEIN NYNRIN-LIKE"/>
    <property type="match status" value="1"/>
</dbReference>
<dbReference type="CDD" id="cd00303">
    <property type="entry name" value="retropepsin_like"/>
    <property type="match status" value="1"/>
</dbReference>
<keyword evidence="5" id="KW-0255">Endonuclease</keyword>
<dbReference type="Gene3D" id="1.10.340.70">
    <property type="match status" value="1"/>
</dbReference>
<dbReference type="InterPro" id="IPR021109">
    <property type="entry name" value="Peptidase_aspartic_dom_sf"/>
</dbReference>
<dbReference type="EC" id="2.7.7.49" evidence="1"/>
<keyword evidence="8" id="KW-0479">Metal-binding</keyword>
<dbReference type="Gene3D" id="2.40.70.10">
    <property type="entry name" value="Acid Proteases"/>
    <property type="match status" value="1"/>
</dbReference>
<feature type="compositionally biased region" description="Polar residues" evidence="10">
    <location>
        <begin position="317"/>
        <end position="329"/>
    </location>
</feature>
<keyword evidence="4" id="KW-0540">Nuclease</keyword>
<feature type="region of interest" description="Disordered" evidence="10">
    <location>
        <begin position="526"/>
        <end position="565"/>
    </location>
</feature>
<dbReference type="InterPro" id="IPR012337">
    <property type="entry name" value="RNaseH-like_sf"/>
</dbReference>
<evidence type="ECO:0000256" key="1">
    <source>
        <dbReference type="ARBA" id="ARBA00012493"/>
    </source>
</evidence>
<dbReference type="GO" id="GO:0016787">
    <property type="term" value="F:hydrolase activity"/>
    <property type="evidence" value="ECO:0007669"/>
    <property type="project" value="UniProtKB-KW"/>
</dbReference>
<feature type="coiled-coil region" evidence="9">
    <location>
        <begin position="471"/>
        <end position="498"/>
    </location>
</feature>
<keyword evidence="3" id="KW-0548">Nucleotidyltransferase</keyword>
<dbReference type="PANTHER" id="PTHR37984">
    <property type="entry name" value="PROTEIN CBG26694"/>
    <property type="match status" value="1"/>
</dbReference>
<dbReference type="GO" id="GO:0042575">
    <property type="term" value="C:DNA polymerase complex"/>
    <property type="evidence" value="ECO:0007669"/>
    <property type="project" value="UniProtKB-ARBA"/>
</dbReference>
<evidence type="ECO:0000256" key="10">
    <source>
        <dbReference type="SAM" id="MobiDB-lite"/>
    </source>
</evidence>
<dbReference type="FunFam" id="1.10.340.70:FF:000001">
    <property type="entry name" value="Retrovirus-related Pol polyprotein from transposon gypsy-like Protein"/>
    <property type="match status" value="1"/>
</dbReference>
<dbReference type="InterPro" id="IPR041373">
    <property type="entry name" value="RT_RNaseH"/>
</dbReference>
<dbReference type="Pfam" id="PF00098">
    <property type="entry name" value="zf-CCHC"/>
    <property type="match status" value="2"/>
</dbReference>
<dbReference type="Pfam" id="PF17917">
    <property type="entry name" value="RT_RNaseH"/>
    <property type="match status" value="1"/>
</dbReference>
<accession>A0A164LJH5</accession>
<dbReference type="SUPFAM" id="SSF53098">
    <property type="entry name" value="Ribonuclease H-like"/>
    <property type="match status" value="1"/>
</dbReference>
<keyword evidence="7" id="KW-0695">RNA-directed DNA polymerase</keyword>
<dbReference type="PROSITE" id="PS50158">
    <property type="entry name" value="ZF_CCHC"/>
    <property type="match status" value="2"/>
</dbReference>
<feature type="domain" description="CCHC-type" evidence="11">
    <location>
        <begin position="303"/>
        <end position="316"/>
    </location>
</feature>
<dbReference type="Gene3D" id="3.10.20.370">
    <property type="match status" value="1"/>
</dbReference>
<dbReference type="GO" id="GO:0008270">
    <property type="term" value="F:zinc ion binding"/>
    <property type="evidence" value="ECO:0007669"/>
    <property type="project" value="UniProtKB-KW"/>
</dbReference>
<dbReference type="FunFam" id="3.10.20.370:FF:000001">
    <property type="entry name" value="Retrovirus-related Pol polyprotein from transposon 17.6-like protein"/>
    <property type="match status" value="1"/>
</dbReference>
<keyword evidence="8" id="KW-0863">Zinc-finger</keyword>
<dbReference type="SUPFAM" id="SSF50630">
    <property type="entry name" value="Acid proteases"/>
    <property type="match status" value="1"/>
</dbReference>
<sequence length="1436" mass="160051">MANQQDLIDALLALTVQMTAQNGAIRGQPDYRRAANDIPMFSGTPAEDLDDWVADIDRVALVEGWNDDVKRRVAISKLGGIAKNWQDLTGHGLRNWDDWLDGCRITFRPRLTLVEWGVKVEGRRQLPGESGAQYALEKAKLCRLCPHPLTEPEIVFYLIRGIQLVEQRSALMSNPPNTIAEFIDTVQRLEQLGGPATDFAGGASAASAMEKEITAKVLSQLQGAYGYAAPPSWRPRYPTRFMTSSPLGAPSIIGRPPTPWNSGGRTPAGTVRDGVYSPTRGCFNCGQTGHIARDCPMPTKQNCYRCGQPGHLSRECNLTPQSGNGSAGPTESDRQKRLPNVTVQITNENGGGEIEALVDSGACVSIIRLQDVETLGFEIMPLDDKFLRMADQSVTRCYGTVEFNVRFDEVEVELKTVYVLRDSVSPLILGADWLIESGVSVQAENGHLTARPPSRNDLKPAEVNTTVQIGQQDLEGSIEELRREMRTELKRLREEINKDNVPKPSEVESERTEFETEEERFLEKTSVVRKRRRNTKRKPSRVLTSSSDIASSECGETPDESDDKPTLFNAWPQIDSISSREVGPLLVSDDRDIPAGTMAYVSVVTLTEENGLISTNSAFSAEPGQEWVVPSCITEVTNGAFQLPIVNVGQRTLKLRTGRKIACGNSLVTEKELGPKVDDDFPYVGSVMEESLPLPDWSINGDLDEEKKKQVKNLLLEFRECFHPMGNELGSTNVVQHTIDVGEALPIHLPPHRMSVLPFRDDWACELRTDASREGIGAVLLQNKDGKEETVAFISRRLNPAEHNYDSNELECLAVVWALQKLRHYVHGRPGELTVVTDNSAVAWMQKKTQVGNKFSRWVAVIAEYGAVFKHRRGACNQVADALSRNPVGDPEEQGDDGGLFACAVTNKVPGEEDIRIRQWADEELRPILTRLMSTEDANKDEETTGPYVIKDGVLYRRVARGKRKLLLVVPRCSRRRFLENGHAESTGGHHGIAKTLARIGSRCWWAKWSKHVRAYVQKCPHCQLFKREIGRAVGLLHPIEPSSVPFERWGIDHIGPLTVTGNGNRHILVCVDYATRWVVVQPVPNTSAGLVKDFLLNRILWVYGTPHKIISDRGTGFTAEELERVLNLLGIVHGMTAAYHPQTNGLCERTNQSIVEGLKSLVSETESRWDEYLQQAAFSYNTAKHETTGLPPYELVFGRQAVLPWETLYPYDSEVKEPFIEYLRRIQEDRMNAAAKTKETQEKQKKLYDGKRREAPWYAVGDLVLVRRNIRRKGVCSKFVAKYVGPLQVVKRLTSVTYRVTNIPGQSTRKRLVVFPAHVSQMKPYLAGYCSRSEESGDGSSEGETGGSEEATDGGSSVSEEVEEEDDSEGQLTEEGLVIAEKEANDNQMAPDESVSPSGRPKRSRNPPRWQKDYVVLNDQESSSPHVSFLEYITV</sequence>
<dbReference type="GO" id="GO:0015074">
    <property type="term" value="P:DNA integration"/>
    <property type="evidence" value="ECO:0007669"/>
    <property type="project" value="InterPro"/>
</dbReference>
<feature type="domain" description="Integrase catalytic" evidence="12">
    <location>
        <begin position="1042"/>
        <end position="1201"/>
    </location>
</feature>
<keyword evidence="6" id="KW-0378">Hydrolase</keyword>
<dbReference type="SUPFAM" id="SSF56672">
    <property type="entry name" value="DNA/RNA polymerases"/>
    <property type="match status" value="1"/>
</dbReference>
<evidence type="ECO:0000256" key="8">
    <source>
        <dbReference type="PROSITE-ProRule" id="PRU00047"/>
    </source>
</evidence>
<feature type="compositionally biased region" description="Basic residues" evidence="10">
    <location>
        <begin position="527"/>
        <end position="540"/>
    </location>
</feature>
<dbReference type="Pfam" id="PF13975">
    <property type="entry name" value="gag-asp_proteas"/>
    <property type="match status" value="1"/>
</dbReference>
<evidence type="ECO:0000259" key="11">
    <source>
        <dbReference type="PROSITE" id="PS50158"/>
    </source>
</evidence>
<evidence type="ECO:0000256" key="9">
    <source>
        <dbReference type="SAM" id="Coils"/>
    </source>
</evidence>
<dbReference type="InterPro" id="IPR001584">
    <property type="entry name" value="Integrase_cat-core"/>
</dbReference>
<keyword evidence="8" id="KW-0862">Zinc</keyword>
<dbReference type="InterPro" id="IPR050951">
    <property type="entry name" value="Retrovirus_Pol_polyprotein"/>
</dbReference>
<evidence type="ECO:0000259" key="12">
    <source>
        <dbReference type="PROSITE" id="PS50994"/>
    </source>
</evidence>
<dbReference type="GO" id="GO:0003676">
    <property type="term" value="F:nucleic acid binding"/>
    <property type="evidence" value="ECO:0007669"/>
    <property type="project" value="InterPro"/>
</dbReference>
<evidence type="ECO:0000256" key="2">
    <source>
        <dbReference type="ARBA" id="ARBA00022679"/>
    </source>
</evidence>
<keyword evidence="14" id="KW-1185">Reference proteome</keyword>
<dbReference type="InterPro" id="IPR036397">
    <property type="entry name" value="RNaseH_sf"/>
</dbReference>
<dbReference type="Proteomes" id="UP000076858">
    <property type="component" value="Unassembled WGS sequence"/>
</dbReference>
<feature type="domain" description="CCHC-type" evidence="11">
    <location>
        <begin position="282"/>
        <end position="296"/>
    </location>
</feature>
<dbReference type="FunFam" id="3.30.420.10:FF:000032">
    <property type="entry name" value="Retrovirus-related Pol polyprotein from transposon 297-like Protein"/>
    <property type="match status" value="1"/>
</dbReference>
<feature type="region of interest" description="Disordered" evidence="10">
    <location>
        <begin position="1331"/>
        <end position="1412"/>
    </location>
</feature>
<keyword evidence="9" id="KW-0175">Coiled coil</keyword>
<organism evidence="13 14">
    <name type="scientific">Daphnia magna</name>
    <dbReference type="NCBI Taxonomy" id="35525"/>
    <lineage>
        <taxon>Eukaryota</taxon>
        <taxon>Metazoa</taxon>
        <taxon>Ecdysozoa</taxon>
        <taxon>Arthropoda</taxon>
        <taxon>Crustacea</taxon>
        <taxon>Branchiopoda</taxon>
        <taxon>Diplostraca</taxon>
        <taxon>Cladocera</taxon>
        <taxon>Anomopoda</taxon>
        <taxon>Daphniidae</taxon>
        <taxon>Daphnia</taxon>
    </lineage>
</organism>
<dbReference type="Gene3D" id="3.30.420.10">
    <property type="entry name" value="Ribonuclease H-like superfamily/Ribonuclease H"/>
    <property type="match status" value="1"/>
</dbReference>
<comment type="caution">
    <text evidence="13">The sequence shown here is derived from an EMBL/GenBank/DDBJ whole genome shotgun (WGS) entry which is preliminary data.</text>
</comment>
<dbReference type="SUPFAM" id="SSF57756">
    <property type="entry name" value="Retrovirus zinc finger-like domains"/>
    <property type="match status" value="1"/>
</dbReference>
<evidence type="ECO:0000256" key="4">
    <source>
        <dbReference type="ARBA" id="ARBA00022722"/>
    </source>
</evidence>
<dbReference type="Pfam" id="PF00665">
    <property type="entry name" value="rve"/>
    <property type="match status" value="1"/>
</dbReference>
<reference evidence="13 14" key="1">
    <citation type="submission" date="2016-03" db="EMBL/GenBank/DDBJ databases">
        <title>EvidentialGene: Evidence-directed Construction of Genes on Genomes.</title>
        <authorList>
            <person name="Gilbert D.G."/>
            <person name="Choi J.-H."/>
            <person name="Mockaitis K."/>
            <person name="Colbourne J."/>
            <person name="Pfrender M."/>
        </authorList>
    </citation>
    <scope>NUCLEOTIDE SEQUENCE [LARGE SCALE GENOMIC DNA]</scope>
    <source>
        <strain evidence="13 14">Xinb3</strain>
        <tissue evidence="13">Complete organism</tissue>
    </source>
</reference>
<evidence type="ECO:0000313" key="13">
    <source>
        <dbReference type="EMBL" id="KZS04171.1"/>
    </source>
</evidence>
<dbReference type="EMBL" id="LRGB01003128">
    <property type="protein sequence ID" value="KZS04171.1"/>
    <property type="molecule type" value="Genomic_DNA"/>
</dbReference>
<dbReference type="Pfam" id="PF17921">
    <property type="entry name" value="Integrase_H2C2"/>
    <property type="match status" value="1"/>
</dbReference>
<keyword evidence="2" id="KW-0808">Transferase</keyword>
<dbReference type="STRING" id="35525.A0A164LJH5"/>
<evidence type="ECO:0000256" key="3">
    <source>
        <dbReference type="ARBA" id="ARBA00022695"/>
    </source>
</evidence>
<feature type="compositionally biased region" description="Acidic residues" evidence="10">
    <location>
        <begin position="1361"/>
        <end position="1370"/>
    </location>
</feature>
<name>A0A164LJH5_9CRUS</name>
<dbReference type="CDD" id="cd09274">
    <property type="entry name" value="RNase_HI_RT_Ty3"/>
    <property type="match status" value="1"/>
</dbReference>
<dbReference type="OrthoDB" id="7699282at2759"/>
<dbReference type="PROSITE" id="PS50994">
    <property type="entry name" value="INTEGRASE"/>
    <property type="match status" value="1"/>
</dbReference>
<dbReference type="InterPro" id="IPR041588">
    <property type="entry name" value="Integrase_H2C2"/>
</dbReference>
<dbReference type="GO" id="GO:0003964">
    <property type="term" value="F:RNA-directed DNA polymerase activity"/>
    <property type="evidence" value="ECO:0007669"/>
    <property type="project" value="UniProtKB-KW"/>
</dbReference>
<evidence type="ECO:0000313" key="14">
    <source>
        <dbReference type="Proteomes" id="UP000076858"/>
    </source>
</evidence>
<gene>
    <name evidence="13" type="ORF">APZ42_032937</name>
</gene>
<dbReference type="InterPro" id="IPR043502">
    <property type="entry name" value="DNA/RNA_pol_sf"/>
</dbReference>
<dbReference type="InterPro" id="IPR036875">
    <property type="entry name" value="Znf_CCHC_sf"/>
</dbReference>
<dbReference type="GO" id="GO:0004519">
    <property type="term" value="F:endonuclease activity"/>
    <property type="evidence" value="ECO:0007669"/>
    <property type="project" value="UniProtKB-KW"/>
</dbReference>
<evidence type="ECO:0000256" key="7">
    <source>
        <dbReference type="ARBA" id="ARBA00022918"/>
    </source>
</evidence>
<proteinExistence type="predicted"/>
<evidence type="ECO:0000256" key="6">
    <source>
        <dbReference type="ARBA" id="ARBA00022801"/>
    </source>
</evidence>
<feature type="region of interest" description="Disordered" evidence="10">
    <location>
        <begin position="317"/>
        <end position="337"/>
    </location>
</feature>
<dbReference type="Gene3D" id="4.10.60.10">
    <property type="entry name" value="Zinc finger, CCHC-type"/>
    <property type="match status" value="2"/>
</dbReference>
<protein>
    <recommendedName>
        <fullName evidence="1">RNA-directed DNA polymerase</fullName>
        <ecNumber evidence="1">2.7.7.49</ecNumber>
    </recommendedName>
</protein>
<evidence type="ECO:0000256" key="5">
    <source>
        <dbReference type="ARBA" id="ARBA00022759"/>
    </source>
</evidence>
<dbReference type="SMART" id="SM00343">
    <property type="entry name" value="ZnF_C2HC"/>
    <property type="match status" value="2"/>
</dbReference>